<reference evidence="7" key="1">
    <citation type="submission" date="2019-05" db="EMBL/GenBank/DDBJ databases">
        <authorList>
            <consortium name="Pathogen Informatics"/>
        </authorList>
    </citation>
    <scope>NUCLEOTIDE SEQUENCE [LARGE SCALE GENOMIC DNA]</scope>
    <source>
        <strain evidence="7">NCTC12965</strain>
    </source>
</reference>
<dbReference type="PRINTS" id="PR01021">
    <property type="entry name" value="OMPADOMAIN"/>
</dbReference>
<dbReference type="SUPFAM" id="SSF103088">
    <property type="entry name" value="OmpA-like"/>
    <property type="match status" value="1"/>
</dbReference>
<dbReference type="InterPro" id="IPR036737">
    <property type="entry name" value="OmpA-like_sf"/>
</dbReference>
<evidence type="ECO:0000259" key="6">
    <source>
        <dbReference type="PROSITE" id="PS51123"/>
    </source>
</evidence>
<evidence type="ECO:0000256" key="5">
    <source>
        <dbReference type="SAM" id="Phobius"/>
    </source>
</evidence>
<feature type="domain" description="OmpA-like" evidence="6">
    <location>
        <begin position="256"/>
        <end position="372"/>
    </location>
</feature>
<protein>
    <submittedName>
        <fullName evidence="7">Root adhesin</fullName>
    </submittedName>
</protein>
<dbReference type="RefSeq" id="WP_052754327.1">
    <property type="nucleotide sequence ID" value="NZ_CAMISI010000002.1"/>
</dbReference>
<dbReference type="Pfam" id="PF00691">
    <property type="entry name" value="OmpA"/>
    <property type="match status" value="1"/>
</dbReference>
<feature type="transmembrane region" description="Helical" evidence="5">
    <location>
        <begin position="190"/>
        <end position="207"/>
    </location>
</feature>
<dbReference type="PANTHER" id="PTHR30329">
    <property type="entry name" value="STATOR ELEMENT OF FLAGELLAR MOTOR COMPLEX"/>
    <property type="match status" value="1"/>
</dbReference>
<dbReference type="AlphaFoldDB" id="A0A4V6KU51"/>
<organism evidence="7">
    <name type="scientific">Serratia fonticola</name>
    <dbReference type="NCBI Taxonomy" id="47917"/>
    <lineage>
        <taxon>Bacteria</taxon>
        <taxon>Pseudomonadati</taxon>
        <taxon>Pseudomonadota</taxon>
        <taxon>Gammaproteobacteria</taxon>
        <taxon>Enterobacterales</taxon>
        <taxon>Yersiniaceae</taxon>
        <taxon>Serratia</taxon>
    </lineage>
</organism>
<dbReference type="CDD" id="cd07185">
    <property type="entry name" value="OmpA_C-like"/>
    <property type="match status" value="1"/>
</dbReference>
<proteinExistence type="predicted"/>
<dbReference type="GeneID" id="30323819"/>
<comment type="subcellular location">
    <subcellularLocation>
        <location evidence="1">Cell outer membrane</location>
    </subcellularLocation>
</comment>
<dbReference type="InterPro" id="IPR006665">
    <property type="entry name" value="OmpA-like"/>
</dbReference>
<evidence type="ECO:0000256" key="1">
    <source>
        <dbReference type="ARBA" id="ARBA00004442"/>
    </source>
</evidence>
<dbReference type="Gene3D" id="3.30.1330.60">
    <property type="entry name" value="OmpA-like domain"/>
    <property type="match status" value="1"/>
</dbReference>
<gene>
    <name evidence="7" type="primary">oprF</name>
    <name evidence="7" type="ORF">NCTC12965_06046</name>
</gene>
<keyword evidence="2 4" id="KW-0472">Membrane</keyword>
<keyword evidence="3" id="KW-0998">Cell outer membrane</keyword>
<sequence length="372" mass="41885">MYQMGNVINQQMAAISPQVLTVLEQKLVTAKEKIALCLNGMGALILQKTRDYLHRNDNSLRFRQLVGRTPPFELGFLDEALGKFSPALLTMVLGHKVKRLTQLFVSFYVLEKQVAERLFSVASAVVFGLLGQYLRQRSLQSPSLKGWLEWQLPQIAAAQPTAVLNQLPALIPADPAVSRTGSLAPPKRRIWPWLMLALLLVSLLFSLRGFSVLQPMQASGQSDVTYRRLADGKQLLLSQRSVENLLITYIESNAPTSEKRWFTLDRMQFDTNRTELTPASQEQLRNIVDILRAYPDVEIQLGGYTDKSTNEQMDRRLSQDRADAVRMALVKMGIGESRISAEGYGSAYPLVPNDSEANRAKNRRIDLRVVEK</sequence>
<accession>A0A4V6KU51</accession>
<dbReference type="GO" id="GO:0009279">
    <property type="term" value="C:cell outer membrane"/>
    <property type="evidence" value="ECO:0007669"/>
    <property type="project" value="UniProtKB-SubCell"/>
</dbReference>
<dbReference type="PANTHER" id="PTHR30329:SF21">
    <property type="entry name" value="LIPOPROTEIN YIAD-RELATED"/>
    <property type="match status" value="1"/>
</dbReference>
<dbReference type="InterPro" id="IPR006664">
    <property type="entry name" value="OMP_bac"/>
</dbReference>
<evidence type="ECO:0000313" key="7">
    <source>
        <dbReference type="EMBL" id="VTR50748.1"/>
    </source>
</evidence>
<dbReference type="EMBL" id="CABEEZ010000122">
    <property type="protein sequence ID" value="VTR50748.1"/>
    <property type="molecule type" value="Genomic_DNA"/>
</dbReference>
<keyword evidence="5" id="KW-1133">Transmembrane helix</keyword>
<keyword evidence="5" id="KW-0812">Transmembrane</keyword>
<dbReference type="PROSITE" id="PS51123">
    <property type="entry name" value="OMPA_2"/>
    <property type="match status" value="1"/>
</dbReference>
<evidence type="ECO:0000256" key="3">
    <source>
        <dbReference type="ARBA" id="ARBA00023237"/>
    </source>
</evidence>
<name>A0A4V6KU51_SERFO</name>
<evidence type="ECO:0000256" key="4">
    <source>
        <dbReference type="PROSITE-ProRule" id="PRU00473"/>
    </source>
</evidence>
<evidence type="ECO:0000256" key="2">
    <source>
        <dbReference type="ARBA" id="ARBA00023136"/>
    </source>
</evidence>
<dbReference type="InterPro" id="IPR050330">
    <property type="entry name" value="Bact_OuterMem_StrucFunc"/>
</dbReference>